<dbReference type="Pfam" id="PF00924">
    <property type="entry name" value="MS_channel_2nd"/>
    <property type="match status" value="1"/>
</dbReference>
<keyword evidence="6 8" id="KW-0472">Membrane</keyword>
<evidence type="ECO:0000259" key="12">
    <source>
        <dbReference type="Pfam" id="PF21088"/>
    </source>
</evidence>
<feature type="domain" description="Mechanosensitive ion channel MscS C-terminal" evidence="11">
    <location>
        <begin position="640"/>
        <end position="723"/>
    </location>
</feature>
<keyword evidence="15" id="KW-1185">Reference proteome</keyword>
<dbReference type="RefSeq" id="WP_227389948.1">
    <property type="nucleotide sequence ID" value="NZ_JBHSCJ010000004.1"/>
</dbReference>
<feature type="transmembrane region" description="Helical" evidence="8">
    <location>
        <begin position="517"/>
        <end position="539"/>
    </location>
</feature>
<evidence type="ECO:0000256" key="6">
    <source>
        <dbReference type="ARBA" id="ARBA00023136"/>
    </source>
</evidence>
<feature type="transmembrane region" description="Helical" evidence="8">
    <location>
        <begin position="476"/>
        <end position="497"/>
    </location>
</feature>
<dbReference type="PANTHER" id="PTHR30460:SF0">
    <property type="entry name" value="MODERATE CONDUCTANCE MECHANOSENSITIVE CHANNEL YBIO"/>
    <property type="match status" value="1"/>
</dbReference>
<comment type="subcellular location">
    <subcellularLocation>
        <location evidence="1">Cell membrane</location>
        <topology evidence="1">Multi-pass membrane protein</topology>
    </subcellularLocation>
</comment>
<dbReference type="InterPro" id="IPR006685">
    <property type="entry name" value="MscS_channel_2nd"/>
</dbReference>
<evidence type="ECO:0000256" key="7">
    <source>
        <dbReference type="SAM" id="MobiDB-lite"/>
    </source>
</evidence>
<dbReference type="Pfam" id="PF25392">
    <property type="entry name" value="MS_channel_TM1"/>
    <property type="match status" value="1"/>
</dbReference>
<dbReference type="PANTHER" id="PTHR30460">
    <property type="entry name" value="MODERATE CONDUCTANCE MECHANOSENSITIVE CHANNEL YBIO"/>
    <property type="match status" value="1"/>
</dbReference>
<keyword evidence="4 8" id="KW-0812">Transmembrane</keyword>
<accession>A0ABS8DSR0</accession>
<dbReference type="Gene3D" id="2.30.30.60">
    <property type="match status" value="1"/>
</dbReference>
<dbReference type="InterPro" id="IPR057485">
    <property type="entry name" value="YbiO-like_TM1"/>
</dbReference>
<feature type="compositionally biased region" description="Basic and acidic residues" evidence="7">
    <location>
        <begin position="763"/>
        <end position="777"/>
    </location>
</feature>
<dbReference type="EMBL" id="WHVL01000003">
    <property type="protein sequence ID" value="MCB8889285.1"/>
    <property type="molecule type" value="Genomic_DNA"/>
</dbReference>
<feature type="transmembrane region" description="Helical" evidence="8">
    <location>
        <begin position="351"/>
        <end position="373"/>
    </location>
</feature>
<evidence type="ECO:0000256" key="3">
    <source>
        <dbReference type="ARBA" id="ARBA00022475"/>
    </source>
</evidence>
<feature type="domain" description="Mechanosensitive ion channel transmembrane helices 2/3" evidence="12">
    <location>
        <begin position="525"/>
        <end position="564"/>
    </location>
</feature>
<feature type="transmembrane region" description="Helical" evidence="8">
    <location>
        <begin position="545"/>
        <end position="563"/>
    </location>
</feature>
<organism evidence="14 15">
    <name type="scientific">Vreelandella malpeensis</name>
    <dbReference type="NCBI Taxonomy" id="1172368"/>
    <lineage>
        <taxon>Bacteria</taxon>
        <taxon>Pseudomonadati</taxon>
        <taxon>Pseudomonadota</taxon>
        <taxon>Gammaproteobacteria</taxon>
        <taxon>Oceanospirillales</taxon>
        <taxon>Halomonadaceae</taxon>
        <taxon>Vreelandella</taxon>
    </lineage>
</organism>
<dbReference type="Gene3D" id="1.10.287.1260">
    <property type="match status" value="1"/>
</dbReference>
<dbReference type="Pfam" id="PF21082">
    <property type="entry name" value="MS_channel_3rd"/>
    <property type="match status" value="1"/>
</dbReference>
<proteinExistence type="inferred from homology"/>
<feature type="transmembrane region" description="Helical" evidence="8">
    <location>
        <begin position="146"/>
        <end position="167"/>
    </location>
</feature>
<keyword evidence="3" id="KW-1003">Cell membrane</keyword>
<dbReference type="SUPFAM" id="SSF82689">
    <property type="entry name" value="Mechanosensitive channel protein MscS (YggB), C-terminal domain"/>
    <property type="match status" value="1"/>
</dbReference>
<feature type="domain" description="Mechanosensitive ion channel MscS" evidence="10">
    <location>
        <begin position="566"/>
        <end position="629"/>
    </location>
</feature>
<dbReference type="InterPro" id="IPR049278">
    <property type="entry name" value="MS_channel_C"/>
</dbReference>
<evidence type="ECO:0000256" key="1">
    <source>
        <dbReference type="ARBA" id="ARBA00004651"/>
    </source>
</evidence>
<feature type="compositionally biased region" description="Basic and acidic residues" evidence="7">
    <location>
        <begin position="784"/>
        <end position="795"/>
    </location>
</feature>
<feature type="chain" id="PRO_5046504899" evidence="9">
    <location>
        <begin position="27"/>
        <end position="795"/>
    </location>
</feature>
<evidence type="ECO:0000256" key="2">
    <source>
        <dbReference type="ARBA" id="ARBA00008017"/>
    </source>
</evidence>
<evidence type="ECO:0000313" key="14">
    <source>
        <dbReference type="EMBL" id="MCB8889285.1"/>
    </source>
</evidence>
<evidence type="ECO:0000259" key="10">
    <source>
        <dbReference type="Pfam" id="PF00924"/>
    </source>
</evidence>
<evidence type="ECO:0000256" key="9">
    <source>
        <dbReference type="SAM" id="SignalP"/>
    </source>
</evidence>
<feature type="signal peptide" evidence="9">
    <location>
        <begin position="1"/>
        <end position="26"/>
    </location>
</feature>
<feature type="transmembrane region" description="Helical" evidence="8">
    <location>
        <begin position="275"/>
        <end position="298"/>
    </location>
</feature>
<name>A0ABS8DSR0_9GAMM</name>
<keyword evidence="5 8" id="KW-1133">Transmembrane helix</keyword>
<dbReference type="NCBIfam" id="NF008542">
    <property type="entry name" value="PRK11465.1"/>
    <property type="match status" value="1"/>
</dbReference>
<dbReference type="Gene3D" id="3.30.70.100">
    <property type="match status" value="1"/>
</dbReference>
<evidence type="ECO:0000259" key="13">
    <source>
        <dbReference type="Pfam" id="PF25392"/>
    </source>
</evidence>
<comment type="caution">
    <text evidence="14">The sequence shown here is derived from an EMBL/GenBank/DDBJ whole genome shotgun (WGS) entry which is preliminary data.</text>
</comment>
<evidence type="ECO:0000256" key="4">
    <source>
        <dbReference type="ARBA" id="ARBA00022692"/>
    </source>
</evidence>
<feature type="transmembrane region" description="Helical" evidence="8">
    <location>
        <begin position="442"/>
        <end position="464"/>
    </location>
</feature>
<comment type="similarity">
    <text evidence="2">Belongs to the MscS (TC 1.A.23) family.</text>
</comment>
<dbReference type="InterPro" id="IPR023408">
    <property type="entry name" value="MscS_beta-dom_sf"/>
</dbReference>
<dbReference type="SUPFAM" id="SSF50182">
    <property type="entry name" value="Sm-like ribonucleoproteins"/>
    <property type="match status" value="1"/>
</dbReference>
<evidence type="ECO:0000256" key="8">
    <source>
        <dbReference type="SAM" id="Phobius"/>
    </source>
</evidence>
<feature type="region of interest" description="Disordered" evidence="7">
    <location>
        <begin position="750"/>
        <end position="795"/>
    </location>
</feature>
<dbReference type="InterPro" id="IPR010920">
    <property type="entry name" value="LSM_dom_sf"/>
</dbReference>
<evidence type="ECO:0000313" key="15">
    <source>
        <dbReference type="Proteomes" id="UP001319882"/>
    </source>
</evidence>
<feature type="transmembrane region" description="Helical" evidence="8">
    <location>
        <begin position="188"/>
        <end position="213"/>
    </location>
</feature>
<dbReference type="InterPro" id="IPR045276">
    <property type="entry name" value="YbiO_bact"/>
</dbReference>
<dbReference type="InterPro" id="IPR011014">
    <property type="entry name" value="MscS_channel_TM-2"/>
</dbReference>
<feature type="domain" description="Moderate conductance mechanosensitive channel YbiO-like transmembrane helix 1" evidence="13">
    <location>
        <begin position="385"/>
        <end position="463"/>
    </location>
</feature>
<gene>
    <name evidence="14" type="primary">ybiO</name>
    <name evidence="14" type="ORF">GEV37_09195</name>
</gene>
<reference evidence="14 15" key="1">
    <citation type="journal article" date="2021" name="Sci. Rep.">
        <title>Genome analysis of a halophilic bacterium Halomonas malpeensis YU-PRIM-29(T) reveals its exopolysaccharide and pigment producing capabilities.</title>
        <authorList>
            <person name="Athmika"/>
            <person name="Ghate S.D."/>
            <person name="Arun A.B."/>
            <person name="Rao S.S."/>
            <person name="Kumar S.T.A."/>
            <person name="Kandiyil M.K."/>
            <person name="Saptami K."/>
            <person name="Rekha P.D."/>
        </authorList>
    </citation>
    <scope>NUCLEOTIDE SEQUENCE [LARGE SCALE GENOMIC DNA]</scope>
    <source>
        <strain evidence="15">prim 29</strain>
    </source>
</reference>
<evidence type="ECO:0000256" key="5">
    <source>
        <dbReference type="ARBA" id="ARBA00022989"/>
    </source>
</evidence>
<evidence type="ECO:0000259" key="11">
    <source>
        <dbReference type="Pfam" id="PF21082"/>
    </source>
</evidence>
<dbReference type="InterPro" id="IPR049142">
    <property type="entry name" value="MS_channel_1st"/>
</dbReference>
<dbReference type="InterPro" id="IPR011066">
    <property type="entry name" value="MscS_channel_C_sf"/>
</dbReference>
<feature type="transmembrane region" description="Helical" evidence="8">
    <location>
        <begin position="379"/>
        <end position="403"/>
    </location>
</feature>
<dbReference type="SUPFAM" id="SSF82861">
    <property type="entry name" value="Mechanosensitive channel protein MscS (YggB), transmembrane region"/>
    <property type="match status" value="1"/>
</dbReference>
<sequence>MTPSRSLPWLGVWLLALFAMISPALAQTTISADSGETTETADAPPSYEALAEILENDQTRQELIERLRSEASTLPAGLESQLSPEAAAEGGNLAPEDVSTPRQLAELTSRVVGDVGTQLEQAVGIVGALFSGQGGGNFDTAAFMSAAINLGIVILATFAVFFVLRRLAKSLFMKLSTWSRAGEQVTSIFRLVICVFLAAVVDVVLIGAAYVVGNLIATFAVGETGELSTRASLFLNAFLIIELLKAAMRMLFSSSYEGLRLLPISSHEANYWNRWIARLIGMVGYGLMVVVPLVNFYVSPTLGQAVGTFIMVLAFVYAVGVVLKNRVRLRDNLYGMGSRTTMTASRLSLHLFARTWHLFALLYFLIVFVLVLIRPGEALPFVLFATLKTLAAVVIGILLSTFLTQTIGRRIHLSDDLRRKLPMLEHRLNSYVPNALRVLRTIILVAVIMVVLDAWGAFNLATWYASERGGLIVGRLISIAVILIVSLGIWLALASLIEHKLNPETGGGEPSPRAKTLLSLFRNALAIAMVTITGMILLSEIGINIGPLIAGAGVLGLAIGFGAQKLVQDVITGVFIQIENAMNTGDVVTVGGITGTAERLSIRSVAIRDLSGTYHIVPFSSVDTVSNYMREYGNHVGEYGIAYRESIDDAIDQLKLAFEDLKASEEHGFKLLADMTVAGVTALADSSVNIRVVIKTTPGDQWGVGRAFNRLVKMRFDQAGIEIPFPHSTIYFGQDKSGSAPPANLRVMQQDFTIDGSPAGQPKKGDSEVDDRFDPRRKLSGPEVEGHNLPDDEDV</sequence>
<feature type="transmembrane region" description="Helical" evidence="8">
    <location>
        <begin position="304"/>
        <end position="323"/>
    </location>
</feature>
<dbReference type="Pfam" id="PF21088">
    <property type="entry name" value="MS_channel_1st"/>
    <property type="match status" value="1"/>
</dbReference>
<protein>
    <submittedName>
        <fullName evidence="14">Mechanosensitive channel protein</fullName>
    </submittedName>
</protein>
<keyword evidence="9" id="KW-0732">Signal</keyword>
<feature type="transmembrane region" description="Helical" evidence="8">
    <location>
        <begin position="233"/>
        <end position="252"/>
    </location>
</feature>
<dbReference type="Proteomes" id="UP001319882">
    <property type="component" value="Unassembled WGS sequence"/>
</dbReference>